<feature type="compositionally biased region" description="Basic and acidic residues" evidence="1">
    <location>
        <begin position="20"/>
        <end position="35"/>
    </location>
</feature>
<proteinExistence type="predicted"/>
<dbReference type="OrthoDB" id="5620138at2"/>
<protein>
    <submittedName>
        <fullName evidence="3">Uncharacterized protein</fullName>
    </submittedName>
</protein>
<evidence type="ECO:0000313" key="3">
    <source>
        <dbReference type="EMBL" id="RAY11612.1"/>
    </source>
</evidence>
<dbReference type="EMBL" id="QLYX01000017">
    <property type="protein sequence ID" value="RAY11612.1"/>
    <property type="molecule type" value="Genomic_DNA"/>
</dbReference>
<dbReference type="InterPro" id="IPR006311">
    <property type="entry name" value="TAT_signal"/>
</dbReference>
<accession>A0A365GXT5</accession>
<keyword evidence="4" id="KW-1185">Reference proteome</keyword>
<dbReference type="RefSeq" id="WP_111871191.1">
    <property type="nucleotide sequence ID" value="NZ_QLYX01000017.1"/>
</dbReference>
<name>A0A365GXT5_9ACTN</name>
<keyword evidence="2" id="KW-0472">Membrane</keyword>
<evidence type="ECO:0000256" key="1">
    <source>
        <dbReference type="SAM" id="MobiDB-lite"/>
    </source>
</evidence>
<feature type="region of interest" description="Disordered" evidence="1">
    <location>
        <begin position="1"/>
        <end position="37"/>
    </location>
</feature>
<keyword evidence="2" id="KW-0812">Transmembrane</keyword>
<dbReference type="AlphaFoldDB" id="A0A365GXT5"/>
<sequence>MSESGLRLDDIPPLTGPRPEGADRVRRRGPAERGTLRPGRRAVLGGLVAAGGSLGLAVLGVLPPARQALAAGYSLWDGPDGLTGFYDIYWRCPSYAAGHDCSPGCGPSLVCADCCRQDGPRRGFHHSSKSGDRYRLRPGTCHGRGWDGWRWAYGRRCGRCSRSITWRCHDGWKRGRSGAYYRTICRWPVACRN</sequence>
<organism evidence="3 4">
    <name type="scientific">Actinomadura craniellae</name>
    <dbReference type="NCBI Taxonomy" id="2231787"/>
    <lineage>
        <taxon>Bacteria</taxon>
        <taxon>Bacillati</taxon>
        <taxon>Actinomycetota</taxon>
        <taxon>Actinomycetes</taxon>
        <taxon>Streptosporangiales</taxon>
        <taxon>Thermomonosporaceae</taxon>
        <taxon>Actinomadura</taxon>
    </lineage>
</organism>
<reference evidence="3 4" key="1">
    <citation type="submission" date="2018-06" db="EMBL/GenBank/DDBJ databases">
        <title>Actinomadura craniellae sp. nov. isolated from marine sponge Craniella sp.</title>
        <authorList>
            <person name="Li L."/>
            <person name="Xu Q.H."/>
            <person name="Lin H.W."/>
            <person name="Lu Y.H."/>
        </authorList>
    </citation>
    <scope>NUCLEOTIDE SEQUENCE [LARGE SCALE GENOMIC DNA]</scope>
    <source>
        <strain evidence="3 4">LHW63021</strain>
    </source>
</reference>
<feature type="transmembrane region" description="Helical" evidence="2">
    <location>
        <begin position="42"/>
        <end position="62"/>
    </location>
</feature>
<evidence type="ECO:0000313" key="4">
    <source>
        <dbReference type="Proteomes" id="UP000251891"/>
    </source>
</evidence>
<evidence type="ECO:0000256" key="2">
    <source>
        <dbReference type="SAM" id="Phobius"/>
    </source>
</evidence>
<dbReference type="Proteomes" id="UP000251891">
    <property type="component" value="Unassembled WGS sequence"/>
</dbReference>
<dbReference type="PROSITE" id="PS51318">
    <property type="entry name" value="TAT"/>
    <property type="match status" value="1"/>
</dbReference>
<keyword evidence="2" id="KW-1133">Transmembrane helix</keyword>
<feature type="compositionally biased region" description="Basic and acidic residues" evidence="1">
    <location>
        <begin position="1"/>
        <end position="10"/>
    </location>
</feature>
<gene>
    <name evidence="3" type="ORF">DPM19_28685</name>
</gene>
<comment type="caution">
    <text evidence="3">The sequence shown here is derived from an EMBL/GenBank/DDBJ whole genome shotgun (WGS) entry which is preliminary data.</text>
</comment>